<dbReference type="eggNOG" id="ENOG502SUY1">
    <property type="taxonomic scope" value="Eukaryota"/>
</dbReference>
<keyword evidence="1" id="KW-0732">Signal</keyword>
<gene>
    <name evidence="2" type="ORF">DOTSEDRAFT_69581</name>
</gene>
<dbReference type="OMA" id="IGMNTAN"/>
<dbReference type="STRING" id="675120.N1PZ80"/>
<keyword evidence="3" id="KW-1185">Reference proteome</keyword>
<reference evidence="3" key="1">
    <citation type="journal article" date="2012" name="PLoS Genet.">
        <title>The genomes of the fungal plant pathogens Cladosporium fulvum and Dothistroma septosporum reveal adaptation to different hosts and lifestyles but also signatures of common ancestry.</title>
        <authorList>
            <person name="de Wit P.J.G.M."/>
            <person name="van der Burgt A."/>
            <person name="Oekmen B."/>
            <person name="Stergiopoulos I."/>
            <person name="Abd-Elsalam K.A."/>
            <person name="Aerts A.L."/>
            <person name="Bahkali A.H."/>
            <person name="Beenen H.G."/>
            <person name="Chettri P."/>
            <person name="Cox M.P."/>
            <person name="Datema E."/>
            <person name="de Vries R.P."/>
            <person name="Dhillon B."/>
            <person name="Ganley A.R."/>
            <person name="Griffiths S.A."/>
            <person name="Guo Y."/>
            <person name="Hamelin R.C."/>
            <person name="Henrissat B."/>
            <person name="Kabir M.S."/>
            <person name="Jashni M.K."/>
            <person name="Kema G."/>
            <person name="Klaubauf S."/>
            <person name="Lapidus A."/>
            <person name="Levasseur A."/>
            <person name="Lindquist E."/>
            <person name="Mehrabi R."/>
            <person name="Ohm R.A."/>
            <person name="Owen T.J."/>
            <person name="Salamov A."/>
            <person name="Schwelm A."/>
            <person name="Schijlen E."/>
            <person name="Sun H."/>
            <person name="van den Burg H.A."/>
            <person name="van Ham R.C.H.J."/>
            <person name="Zhang S."/>
            <person name="Goodwin S.B."/>
            <person name="Grigoriev I.V."/>
            <person name="Collemare J."/>
            <person name="Bradshaw R.E."/>
        </authorList>
    </citation>
    <scope>NUCLEOTIDE SEQUENCE [LARGE SCALE GENOMIC DNA]</scope>
    <source>
        <strain evidence="3">NZE10 / CBS 128990</strain>
    </source>
</reference>
<evidence type="ECO:0000256" key="1">
    <source>
        <dbReference type="SAM" id="SignalP"/>
    </source>
</evidence>
<dbReference type="Proteomes" id="UP000016933">
    <property type="component" value="Unassembled WGS sequence"/>
</dbReference>
<dbReference type="OrthoDB" id="3648350at2759"/>
<dbReference type="EMBL" id="KB446536">
    <property type="protein sequence ID" value="EME47670.1"/>
    <property type="molecule type" value="Genomic_DNA"/>
</dbReference>
<accession>N1PZ80</accession>
<reference evidence="2 3" key="2">
    <citation type="journal article" date="2012" name="PLoS Pathog.">
        <title>Diverse lifestyles and strategies of plant pathogenesis encoded in the genomes of eighteen Dothideomycetes fungi.</title>
        <authorList>
            <person name="Ohm R.A."/>
            <person name="Feau N."/>
            <person name="Henrissat B."/>
            <person name="Schoch C.L."/>
            <person name="Horwitz B.A."/>
            <person name="Barry K.W."/>
            <person name="Condon B.J."/>
            <person name="Copeland A.C."/>
            <person name="Dhillon B."/>
            <person name="Glaser F."/>
            <person name="Hesse C.N."/>
            <person name="Kosti I."/>
            <person name="LaButti K."/>
            <person name="Lindquist E.A."/>
            <person name="Lucas S."/>
            <person name="Salamov A.A."/>
            <person name="Bradshaw R.E."/>
            <person name="Ciuffetti L."/>
            <person name="Hamelin R.C."/>
            <person name="Kema G.H.J."/>
            <person name="Lawrence C."/>
            <person name="Scott J.A."/>
            <person name="Spatafora J.W."/>
            <person name="Turgeon B.G."/>
            <person name="de Wit P.J.G.M."/>
            <person name="Zhong S."/>
            <person name="Goodwin S.B."/>
            <person name="Grigoriev I.V."/>
        </authorList>
    </citation>
    <scope>NUCLEOTIDE SEQUENCE [LARGE SCALE GENOMIC DNA]</scope>
    <source>
        <strain evidence="3">NZE10 / CBS 128990</strain>
    </source>
</reference>
<dbReference type="HOGENOM" id="CLU_136928_0_0_1"/>
<feature type="chain" id="PRO_5004110339" evidence="1">
    <location>
        <begin position="20"/>
        <end position="168"/>
    </location>
</feature>
<dbReference type="AlphaFoldDB" id="N1PZ80"/>
<proteinExistence type="predicted"/>
<protein>
    <submittedName>
        <fullName evidence="2">Uncharacterized protein</fullName>
    </submittedName>
</protein>
<evidence type="ECO:0000313" key="3">
    <source>
        <dbReference type="Proteomes" id="UP000016933"/>
    </source>
</evidence>
<name>N1PZ80_DOTSN</name>
<sequence length="168" mass="17069">MFVSQSLVMSLLALAGASSEHSIEARRTEGNNVTIVTLEKNYNSTGGSGSVAAAGALQPFGGIGIGCGIDWDDNVGYGGGLNAGSEAFGLGGGYTITPDTMEIGNGIGINGKHNATANVLFKGSTNGTFELRFESTAKFACVPWSNGTVYSVICSTVTAEPSYVGVNV</sequence>
<feature type="signal peptide" evidence="1">
    <location>
        <begin position="1"/>
        <end position="19"/>
    </location>
</feature>
<organism evidence="2 3">
    <name type="scientific">Dothistroma septosporum (strain NZE10 / CBS 128990)</name>
    <name type="common">Red band needle blight fungus</name>
    <name type="synonym">Mycosphaerella pini</name>
    <dbReference type="NCBI Taxonomy" id="675120"/>
    <lineage>
        <taxon>Eukaryota</taxon>
        <taxon>Fungi</taxon>
        <taxon>Dikarya</taxon>
        <taxon>Ascomycota</taxon>
        <taxon>Pezizomycotina</taxon>
        <taxon>Dothideomycetes</taxon>
        <taxon>Dothideomycetidae</taxon>
        <taxon>Mycosphaerellales</taxon>
        <taxon>Mycosphaerellaceae</taxon>
        <taxon>Dothistroma</taxon>
    </lineage>
</organism>
<evidence type="ECO:0000313" key="2">
    <source>
        <dbReference type="EMBL" id="EME47670.1"/>
    </source>
</evidence>